<accession>A0A8D8HYS0</accession>
<dbReference type="EMBL" id="HBUE01229931">
    <property type="protein sequence ID" value="CAG6544259.1"/>
    <property type="molecule type" value="Transcribed_RNA"/>
</dbReference>
<feature type="signal peptide" evidence="8">
    <location>
        <begin position="1"/>
        <end position="18"/>
    </location>
</feature>
<dbReference type="FunFam" id="1.10.287.110:FF:000036">
    <property type="entry name" value="dnaJ homolog subfamily C member 25"/>
    <property type="match status" value="1"/>
</dbReference>
<dbReference type="EMBL" id="HBUE01336712">
    <property type="protein sequence ID" value="CAG6596393.1"/>
    <property type="molecule type" value="Transcribed_RNA"/>
</dbReference>
<dbReference type="InterPro" id="IPR044632">
    <property type="entry name" value="DNAJC25-like"/>
</dbReference>
<organism evidence="10">
    <name type="scientific">Culex pipiens</name>
    <name type="common">House mosquito</name>
    <dbReference type="NCBI Taxonomy" id="7175"/>
    <lineage>
        <taxon>Eukaryota</taxon>
        <taxon>Metazoa</taxon>
        <taxon>Ecdysozoa</taxon>
        <taxon>Arthropoda</taxon>
        <taxon>Hexapoda</taxon>
        <taxon>Insecta</taxon>
        <taxon>Pterygota</taxon>
        <taxon>Neoptera</taxon>
        <taxon>Endopterygota</taxon>
        <taxon>Diptera</taxon>
        <taxon>Nematocera</taxon>
        <taxon>Culicoidea</taxon>
        <taxon>Culicidae</taxon>
        <taxon>Culicinae</taxon>
        <taxon>Culicini</taxon>
        <taxon>Culex</taxon>
        <taxon>Culex</taxon>
    </lineage>
</organism>
<dbReference type="InterPro" id="IPR001623">
    <property type="entry name" value="DnaJ_domain"/>
</dbReference>
<dbReference type="PROSITE" id="PS00636">
    <property type="entry name" value="DNAJ_1"/>
    <property type="match status" value="1"/>
</dbReference>
<keyword evidence="3 7" id="KW-1133">Transmembrane helix</keyword>
<dbReference type="EMBL" id="HBUE01336701">
    <property type="protein sequence ID" value="CAG6596381.1"/>
    <property type="molecule type" value="Transcribed_RNA"/>
</dbReference>
<dbReference type="AlphaFoldDB" id="A0A8D8HYS0"/>
<dbReference type="GO" id="GO:0006457">
    <property type="term" value="P:protein folding"/>
    <property type="evidence" value="ECO:0007669"/>
    <property type="project" value="InterPro"/>
</dbReference>
<keyword evidence="2 7" id="KW-0812">Transmembrane</keyword>
<dbReference type="EMBL" id="HBUE01229918">
    <property type="protein sequence ID" value="CAG6544245.1"/>
    <property type="molecule type" value="Transcribed_RNA"/>
</dbReference>
<dbReference type="EMBL" id="HBUE01229930">
    <property type="protein sequence ID" value="CAG6544258.1"/>
    <property type="molecule type" value="Transcribed_RNA"/>
</dbReference>
<dbReference type="CDD" id="cd06257">
    <property type="entry name" value="DnaJ"/>
    <property type="match status" value="1"/>
</dbReference>
<dbReference type="Pfam" id="PF00226">
    <property type="entry name" value="DnaJ"/>
    <property type="match status" value="1"/>
</dbReference>
<comment type="similarity">
    <text evidence="6">Belongs to the DNAJC25 family.</text>
</comment>
<dbReference type="InterPro" id="IPR018253">
    <property type="entry name" value="DnaJ_domain_CS"/>
</dbReference>
<feature type="chain" id="PRO_5033669456" evidence="8">
    <location>
        <begin position="19"/>
        <end position="329"/>
    </location>
</feature>
<feature type="domain" description="J" evidence="9">
    <location>
        <begin position="30"/>
        <end position="98"/>
    </location>
</feature>
<dbReference type="GO" id="GO:0005789">
    <property type="term" value="C:endoplasmic reticulum membrane"/>
    <property type="evidence" value="ECO:0007669"/>
    <property type="project" value="TreeGrafter"/>
</dbReference>
<dbReference type="PROSITE" id="PS50076">
    <property type="entry name" value="DNAJ_2"/>
    <property type="match status" value="1"/>
</dbReference>
<comment type="subcellular location">
    <subcellularLocation>
        <location evidence="1">Membrane</location>
        <topology evidence="1">Multi-pass membrane protein</topology>
    </subcellularLocation>
</comment>
<evidence type="ECO:0000256" key="7">
    <source>
        <dbReference type="SAM" id="Phobius"/>
    </source>
</evidence>
<dbReference type="EMBL" id="HBUE01020277">
    <property type="protein sequence ID" value="CAG6452207.1"/>
    <property type="molecule type" value="Transcribed_RNA"/>
</dbReference>
<feature type="transmembrane region" description="Helical" evidence="7">
    <location>
        <begin position="120"/>
        <end position="138"/>
    </location>
</feature>
<evidence type="ECO:0000256" key="8">
    <source>
        <dbReference type="SAM" id="SignalP"/>
    </source>
</evidence>
<dbReference type="EMBL" id="HBUE01020279">
    <property type="protein sequence ID" value="CAG6452209.1"/>
    <property type="molecule type" value="Transcribed_RNA"/>
</dbReference>
<evidence type="ECO:0000259" key="9">
    <source>
        <dbReference type="PROSITE" id="PS50076"/>
    </source>
</evidence>
<dbReference type="SMART" id="SM00271">
    <property type="entry name" value="DnaJ"/>
    <property type="match status" value="1"/>
</dbReference>
<evidence type="ECO:0000256" key="1">
    <source>
        <dbReference type="ARBA" id="ARBA00004141"/>
    </source>
</evidence>
<dbReference type="SUPFAM" id="SSF46565">
    <property type="entry name" value="Chaperone J-domain"/>
    <property type="match status" value="1"/>
</dbReference>
<dbReference type="PRINTS" id="PR00625">
    <property type="entry name" value="JDOMAIN"/>
</dbReference>
<dbReference type="EMBL" id="HBUE01336711">
    <property type="protein sequence ID" value="CAG6596392.1"/>
    <property type="molecule type" value="Transcribed_RNA"/>
</dbReference>
<dbReference type="EMBL" id="HBUE01336699">
    <property type="protein sequence ID" value="CAG6596379.1"/>
    <property type="molecule type" value="Transcribed_RNA"/>
</dbReference>
<keyword evidence="5" id="KW-0143">Chaperone</keyword>
<dbReference type="EMBL" id="HBUE01020280">
    <property type="protein sequence ID" value="CAG6452210.1"/>
    <property type="molecule type" value="Transcribed_RNA"/>
</dbReference>
<evidence type="ECO:0000256" key="3">
    <source>
        <dbReference type="ARBA" id="ARBA00022989"/>
    </source>
</evidence>
<dbReference type="EMBL" id="HBUE01020281">
    <property type="protein sequence ID" value="CAG6452211.1"/>
    <property type="molecule type" value="Transcribed_RNA"/>
</dbReference>
<dbReference type="PANTHER" id="PTHR44176:SF1">
    <property type="entry name" value="DNAJ HOMOLOG SUBFAMILY C MEMBER 25"/>
    <property type="match status" value="1"/>
</dbReference>
<dbReference type="InterPro" id="IPR036869">
    <property type="entry name" value="J_dom_sf"/>
</dbReference>
<name>A0A8D8HYS0_CULPI</name>
<keyword evidence="4 7" id="KW-0472">Membrane</keyword>
<keyword evidence="8" id="KW-0732">Signal</keyword>
<reference evidence="10" key="1">
    <citation type="submission" date="2021-05" db="EMBL/GenBank/DDBJ databases">
        <authorList>
            <person name="Alioto T."/>
            <person name="Alioto T."/>
            <person name="Gomez Garrido J."/>
        </authorList>
    </citation>
    <scope>NUCLEOTIDE SEQUENCE</scope>
</reference>
<dbReference type="EMBL" id="HBUE01229920">
    <property type="protein sequence ID" value="CAG6544247.1"/>
    <property type="molecule type" value="Transcribed_RNA"/>
</dbReference>
<dbReference type="Gene3D" id="1.10.287.110">
    <property type="entry name" value="DnaJ domain"/>
    <property type="match status" value="1"/>
</dbReference>
<dbReference type="EMBL" id="HBUE01020283">
    <property type="protein sequence ID" value="CAG6452213.1"/>
    <property type="molecule type" value="Transcribed_RNA"/>
</dbReference>
<evidence type="ECO:0000256" key="2">
    <source>
        <dbReference type="ARBA" id="ARBA00022692"/>
    </source>
</evidence>
<evidence type="ECO:0000256" key="4">
    <source>
        <dbReference type="ARBA" id="ARBA00023136"/>
    </source>
</evidence>
<evidence type="ECO:0000256" key="6">
    <source>
        <dbReference type="ARBA" id="ARBA00024193"/>
    </source>
</evidence>
<sequence length="329" mass="39845">MDLKFCLIFCFFGHGCFAHLLQGLYCGLDNCYELLDVTRQSTKQEIARNYRQLAKKYHPDLHKGEADKKVAEEKFMIIARAYETLRDEGSRADYNYMLDNPDEYYSHYYRYFKRRTKIDVRLVVLVCISIISIVQYFSRKQRYEEAIKYFMTVPKYRNKALEIINQSQDGVKKKPKGKLSKGELKEESEKNIRKILEENLDIQGAYAKPQITDILWVQIILLPYTLFKYVKWNLLWIYNFNIRMKPYGEEEQLYLIRKNLKMGINQFKGIEPEKISDYLRRKLWIKKNYNIWKEEQEEEMKRQMADNPRYKAYRRYMKNHGPGRMTFED</sequence>
<dbReference type="PANTHER" id="PTHR44176">
    <property type="entry name" value="DNAJ HOMOLOG SUBFAMILY C MEMBER 25"/>
    <property type="match status" value="1"/>
</dbReference>
<evidence type="ECO:0000313" key="10">
    <source>
        <dbReference type="EMBL" id="CAG6544245.1"/>
    </source>
</evidence>
<proteinExistence type="inferred from homology"/>
<evidence type="ECO:0000256" key="5">
    <source>
        <dbReference type="ARBA" id="ARBA00023186"/>
    </source>
</evidence>
<dbReference type="EMBL" id="HBUE01020282">
    <property type="protein sequence ID" value="CAG6452212.1"/>
    <property type="molecule type" value="Transcribed_RNA"/>
</dbReference>
<protein>
    <submittedName>
        <fullName evidence="10">DnaJ homolog subfamily C member 25 homolog</fullName>
    </submittedName>
</protein>